<keyword evidence="1" id="KW-0678">Repressor</keyword>
<dbReference type="Proteomes" id="UP000215509">
    <property type="component" value="Unassembled WGS sequence"/>
</dbReference>
<dbReference type="Gene3D" id="3.40.50.150">
    <property type="entry name" value="Vaccinia Virus protein VP39"/>
    <property type="match status" value="1"/>
</dbReference>
<dbReference type="PROSITE" id="PS50937">
    <property type="entry name" value="HTH_MERR_2"/>
    <property type="match status" value="1"/>
</dbReference>
<organism evidence="6 7">
    <name type="scientific">Paenibacillus rigui</name>
    <dbReference type="NCBI Taxonomy" id="554312"/>
    <lineage>
        <taxon>Bacteria</taxon>
        <taxon>Bacillati</taxon>
        <taxon>Bacillota</taxon>
        <taxon>Bacilli</taxon>
        <taxon>Bacillales</taxon>
        <taxon>Paenibacillaceae</taxon>
        <taxon>Paenibacillus</taxon>
    </lineage>
</organism>
<reference evidence="6 7" key="1">
    <citation type="submission" date="2017-07" db="EMBL/GenBank/DDBJ databases">
        <title>Genome sequencing and assembly of Paenibacillus rigui.</title>
        <authorList>
            <person name="Mayilraj S."/>
        </authorList>
    </citation>
    <scope>NUCLEOTIDE SEQUENCE [LARGE SCALE GENOMIC DNA]</scope>
    <source>
        <strain evidence="6 7">JCM 16352</strain>
    </source>
</reference>
<dbReference type="InterPro" id="IPR013216">
    <property type="entry name" value="Methyltransf_11"/>
</dbReference>
<gene>
    <name evidence="6" type="ORF">CF651_22825</name>
</gene>
<dbReference type="GO" id="GO:0003700">
    <property type="term" value="F:DNA-binding transcription factor activity"/>
    <property type="evidence" value="ECO:0007669"/>
    <property type="project" value="InterPro"/>
</dbReference>
<evidence type="ECO:0000256" key="1">
    <source>
        <dbReference type="ARBA" id="ARBA00022491"/>
    </source>
</evidence>
<evidence type="ECO:0000313" key="6">
    <source>
        <dbReference type="EMBL" id="OXM83950.1"/>
    </source>
</evidence>
<dbReference type="SUPFAM" id="SSF46955">
    <property type="entry name" value="Putative DNA-binding domain"/>
    <property type="match status" value="1"/>
</dbReference>
<keyword evidence="3" id="KW-0238">DNA-binding</keyword>
<evidence type="ECO:0000256" key="3">
    <source>
        <dbReference type="ARBA" id="ARBA00023125"/>
    </source>
</evidence>
<sequence>MKINELAQRLGVTSRTIRFYGEKGLLPSGKREANGYRYFDEEDVWRLQTIVALREFGLPLETIQQLLHGLDRGEPDTVRHQLELQRSVLFSKWIQWKSALAALDRMIEQWNDRSPLPSDDLFRLADSIKQIKSDRFSWTDRWNYDLKADQFDIGNESPLGRLATPSEYDTALRYSVEWVAPQPGETGVDIGAGTGNLTSRLMHKGAVLFAVEQSKSMLARCRAKLPDVTCKLGNFLALPFFEGQFDFAATSFAFHHLNEEQQLLALEEMNRVLKPQGRLVITGLMYENADARHQLLLKLQESGQEELIRELHERYPTDRSRLLAWLREHGYITVQQQLSPWIHMVYGMRRP</sequence>
<dbReference type="InterPro" id="IPR000551">
    <property type="entry name" value="MerR-type_HTH_dom"/>
</dbReference>
<dbReference type="Pfam" id="PF08241">
    <property type="entry name" value="Methyltransf_11"/>
    <property type="match status" value="1"/>
</dbReference>
<name>A0A229UKL2_9BACL</name>
<proteinExistence type="predicted"/>
<feature type="domain" description="HTH merR-type" evidence="5">
    <location>
        <begin position="1"/>
        <end position="69"/>
    </location>
</feature>
<dbReference type="SMART" id="SM00422">
    <property type="entry name" value="HTH_MERR"/>
    <property type="match status" value="1"/>
</dbReference>
<dbReference type="OrthoDB" id="465705at2"/>
<dbReference type="CDD" id="cd02440">
    <property type="entry name" value="AdoMet_MTases"/>
    <property type="match status" value="1"/>
</dbReference>
<comment type="caution">
    <text evidence="6">The sequence shown here is derived from an EMBL/GenBank/DDBJ whole genome shotgun (WGS) entry which is preliminary data.</text>
</comment>
<dbReference type="SUPFAM" id="SSF53335">
    <property type="entry name" value="S-adenosyl-L-methionine-dependent methyltransferases"/>
    <property type="match status" value="1"/>
</dbReference>
<evidence type="ECO:0000256" key="4">
    <source>
        <dbReference type="ARBA" id="ARBA00023163"/>
    </source>
</evidence>
<dbReference type="CDD" id="cd00592">
    <property type="entry name" value="HTH_MerR-like"/>
    <property type="match status" value="1"/>
</dbReference>
<dbReference type="GO" id="GO:0003677">
    <property type="term" value="F:DNA binding"/>
    <property type="evidence" value="ECO:0007669"/>
    <property type="project" value="UniProtKB-KW"/>
</dbReference>
<dbReference type="EMBL" id="NMQW01000036">
    <property type="protein sequence ID" value="OXM83950.1"/>
    <property type="molecule type" value="Genomic_DNA"/>
</dbReference>
<dbReference type="GO" id="GO:0008757">
    <property type="term" value="F:S-adenosylmethionine-dependent methyltransferase activity"/>
    <property type="evidence" value="ECO:0007669"/>
    <property type="project" value="InterPro"/>
</dbReference>
<evidence type="ECO:0000313" key="7">
    <source>
        <dbReference type="Proteomes" id="UP000215509"/>
    </source>
</evidence>
<keyword evidence="2" id="KW-0805">Transcription regulation</keyword>
<dbReference type="Pfam" id="PF13411">
    <property type="entry name" value="MerR_1"/>
    <property type="match status" value="1"/>
</dbReference>
<dbReference type="InterPro" id="IPR009061">
    <property type="entry name" value="DNA-bd_dom_put_sf"/>
</dbReference>
<dbReference type="PANTHER" id="PTHR30204:SF69">
    <property type="entry name" value="MERR-FAMILY TRANSCRIPTIONAL REGULATOR"/>
    <property type="match status" value="1"/>
</dbReference>
<dbReference type="InterPro" id="IPR029063">
    <property type="entry name" value="SAM-dependent_MTases_sf"/>
</dbReference>
<keyword evidence="7" id="KW-1185">Reference proteome</keyword>
<dbReference type="Gene3D" id="1.10.1660.10">
    <property type="match status" value="1"/>
</dbReference>
<dbReference type="PANTHER" id="PTHR30204">
    <property type="entry name" value="REDOX-CYCLING DRUG-SENSING TRANSCRIPTIONAL ACTIVATOR SOXR"/>
    <property type="match status" value="1"/>
</dbReference>
<protein>
    <submittedName>
        <fullName evidence="6">Transcriptional regulator</fullName>
    </submittedName>
</protein>
<dbReference type="AlphaFoldDB" id="A0A229UKL2"/>
<evidence type="ECO:0000259" key="5">
    <source>
        <dbReference type="PROSITE" id="PS50937"/>
    </source>
</evidence>
<accession>A0A229UKL2</accession>
<keyword evidence="4" id="KW-0804">Transcription</keyword>
<evidence type="ECO:0000256" key="2">
    <source>
        <dbReference type="ARBA" id="ARBA00023015"/>
    </source>
</evidence>
<dbReference type="InterPro" id="IPR047057">
    <property type="entry name" value="MerR_fam"/>
</dbReference>
<dbReference type="PRINTS" id="PR00040">
    <property type="entry name" value="HTHMERR"/>
</dbReference>
<dbReference type="RefSeq" id="WP_094017196.1">
    <property type="nucleotide sequence ID" value="NZ_NMQW01000036.1"/>
</dbReference>